<dbReference type="OrthoDB" id="5108954at2"/>
<gene>
    <name evidence="8" type="ORF">BJ997_002928</name>
</gene>
<keyword evidence="5 7" id="KW-1133">Transmembrane helix</keyword>
<dbReference type="Proteomes" id="UP000561726">
    <property type="component" value="Unassembled WGS sequence"/>
</dbReference>
<feature type="transmembrane region" description="Helical" evidence="7">
    <location>
        <begin position="412"/>
        <end position="435"/>
    </location>
</feature>
<comment type="caution">
    <text evidence="8">The sequence shown here is derived from an EMBL/GenBank/DDBJ whole genome shotgun (WGS) entry which is preliminary data.</text>
</comment>
<evidence type="ECO:0000313" key="8">
    <source>
        <dbReference type="EMBL" id="MBB5642380.1"/>
    </source>
</evidence>
<feature type="transmembrane region" description="Helical" evidence="7">
    <location>
        <begin position="12"/>
        <end position="31"/>
    </location>
</feature>
<dbReference type="AlphaFoldDB" id="A0A7W8ZYP3"/>
<dbReference type="InterPro" id="IPR050833">
    <property type="entry name" value="Poly_Biosynth_Transport"/>
</dbReference>
<feature type="transmembrane region" description="Helical" evidence="7">
    <location>
        <begin position="172"/>
        <end position="191"/>
    </location>
</feature>
<evidence type="ECO:0000256" key="4">
    <source>
        <dbReference type="ARBA" id="ARBA00022692"/>
    </source>
</evidence>
<feature type="transmembrane region" description="Helical" evidence="7">
    <location>
        <begin position="117"/>
        <end position="135"/>
    </location>
</feature>
<feature type="transmembrane region" description="Helical" evidence="7">
    <location>
        <begin position="381"/>
        <end position="400"/>
    </location>
</feature>
<dbReference type="PANTHER" id="PTHR30250:SF10">
    <property type="entry name" value="LIPOPOLYSACCHARIDE BIOSYNTHESIS PROTEIN WZXC"/>
    <property type="match status" value="1"/>
</dbReference>
<evidence type="ECO:0000256" key="1">
    <source>
        <dbReference type="ARBA" id="ARBA00004651"/>
    </source>
</evidence>
<keyword evidence="3" id="KW-1003">Cell membrane</keyword>
<dbReference type="Pfam" id="PF13440">
    <property type="entry name" value="Polysacc_synt_3"/>
    <property type="match status" value="1"/>
</dbReference>
<evidence type="ECO:0000256" key="3">
    <source>
        <dbReference type="ARBA" id="ARBA00022475"/>
    </source>
</evidence>
<feature type="transmembrane region" description="Helical" evidence="7">
    <location>
        <begin position="83"/>
        <end position="105"/>
    </location>
</feature>
<feature type="transmembrane region" description="Helical" evidence="7">
    <location>
        <begin position="320"/>
        <end position="341"/>
    </location>
</feature>
<feature type="transmembrane region" description="Helical" evidence="7">
    <location>
        <begin position="144"/>
        <end position="166"/>
    </location>
</feature>
<feature type="transmembrane region" description="Helical" evidence="7">
    <location>
        <begin position="287"/>
        <end position="314"/>
    </location>
</feature>
<evidence type="ECO:0000313" key="9">
    <source>
        <dbReference type="Proteomes" id="UP000561726"/>
    </source>
</evidence>
<keyword evidence="6 7" id="KW-0472">Membrane</keyword>
<reference evidence="8 9" key="1">
    <citation type="submission" date="2020-08" db="EMBL/GenBank/DDBJ databases">
        <title>Sequencing the genomes of 1000 actinobacteria strains.</title>
        <authorList>
            <person name="Klenk H.-P."/>
        </authorList>
    </citation>
    <scope>NUCLEOTIDE SEQUENCE [LARGE SCALE GENOMIC DNA]</scope>
    <source>
        <strain evidence="8 9">DSM 21065</strain>
    </source>
</reference>
<evidence type="ECO:0000256" key="5">
    <source>
        <dbReference type="ARBA" id="ARBA00022989"/>
    </source>
</evidence>
<protein>
    <submittedName>
        <fullName evidence="8">O-antigen/teichoic acid export membrane protein</fullName>
    </submittedName>
</protein>
<accession>A0A7W8ZYP3</accession>
<sequence length="478" mass="51018">MSKSRALINGAVWNYGAQISTVILQFGYAAVTTRAVSAQGFGTYGVALTVGAFVSLLANGGLGQAAGRMTELASARTRGLSAYGSMLGIVGAIALFLTADFWAAIWQTPEAAGPVRWMSLMALTGPLFGLVTGMMRRLGSFRQLAILVFVCNIVGMLIGAFAVSIWRTPSSLLISPIIAQSAVVLVGFVLYTRLLVGRWNFAEALHDLSFSWKLTAARLLSYVSGNAGKYGVTVSLGASTLGVWNRTDVLTSVPFNQLQTAMVQAVYPEFRHDISSPKRAYNTWPDLLGLVAWVALPLGALVAVVVPSLVPILFGPGWEGVAALVPVLAMAAAVQMIVIILGSAIEALGRFKLIWATQAALVIIQVAAAGITVATKDWTPVLVTIFLAFGVQHVFHIVFCSRTGYLNVSRLLRHYGSAVAAMLVIAAASAASVWLLHEAPLPWGISIVTTAVLLSTWALWRLREKLPPFRIAREYGVF</sequence>
<dbReference type="GO" id="GO:0005886">
    <property type="term" value="C:plasma membrane"/>
    <property type="evidence" value="ECO:0007669"/>
    <property type="project" value="UniProtKB-SubCell"/>
</dbReference>
<comment type="similarity">
    <text evidence="2">Belongs to the polysaccharide synthase family.</text>
</comment>
<feature type="transmembrane region" description="Helical" evidence="7">
    <location>
        <begin position="441"/>
        <end position="460"/>
    </location>
</feature>
<name>A0A7W8ZYP3_9MICO</name>
<evidence type="ECO:0000256" key="6">
    <source>
        <dbReference type="ARBA" id="ARBA00023136"/>
    </source>
</evidence>
<feature type="transmembrane region" description="Helical" evidence="7">
    <location>
        <begin position="353"/>
        <end position="375"/>
    </location>
</feature>
<evidence type="ECO:0000256" key="2">
    <source>
        <dbReference type="ARBA" id="ARBA00007430"/>
    </source>
</evidence>
<dbReference type="RefSeq" id="WP_084141451.1">
    <property type="nucleotide sequence ID" value="NZ_JACHBQ010000001.1"/>
</dbReference>
<dbReference type="PANTHER" id="PTHR30250">
    <property type="entry name" value="PST FAMILY PREDICTED COLANIC ACID TRANSPORTER"/>
    <property type="match status" value="1"/>
</dbReference>
<dbReference type="EMBL" id="JACHBQ010000001">
    <property type="protein sequence ID" value="MBB5642380.1"/>
    <property type="molecule type" value="Genomic_DNA"/>
</dbReference>
<proteinExistence type="inferred from homology"/>
<keyword evidence="4 7" id="KW-0812">Transmembrane</keyword>
<comment type="subcellular location">
    <subcellularLocation>
        <location evidence="1">Cell membrane</location>
        <topology evidence="1">Multi-pass membrane protein</topology>
    </subcellularLocation>
</comment>
<feature type="transmembrane region" description="Helical" evidence="7">
    <location>
        <begin position="43"/>
        <end position="62"/>
    </location>
</feature>
<organism evidence="8 9">
    <name type="scientific">Cryobacterium roopkundense</name>
    <dbReference type="NCBI Taxonomy" id="1001240"/>
    <lineage>
        <taxon>Bacteria</taxon>
        <taxon>Bacillati</taxon>
        <taxon>Actinomycetota</taxon>
        <taxon>Actinomycetes</taxon>
        <taxon>Micrococcales</taxon>
        <taxon>Microbacteriaceae</taxon>
        <taxon>Cryobacterium</taxon>
    </lineage>
</organism>
<evidence type="ECO:0000256" key="7">
    <source>
        <dbReference type="SAM" id="Phobius"/>
    </source>
</evidence>